<proteinExistence type="predicted"/>
<name>A0A1B4FSV7_9BURK</name>
<dbReference type="PROSITE" id="PS51007">
    <property type="entry name" value="CYTC"/>
    <property type="match status" value="2"/>
</dbReference>
<accession>A0A1B4FSV7</accession>
<feature type="binding site" description="covalent" evidence="8">
    <location>
        <position position="140"/>
    </location>
    <ligand>
        <name>heme c</name>
        <dbReference type="ChEBI" id="CHEBI:61717"/>
        <label>2</label>
    </ligand>
</feature>
<dbReference type="Proteomes" id="UP000067711">
    <property type="component" value="Chromosome 2"/>
</dbReference>
<evidence type="ECO:0000256" key="3">
    <source>
        <dbReference type="ARBA" id="ARBA00022617"/>
    </source>
</evidence>
<keyword evidence="6" id="KW-0249">Electron transport</keyword>
<dbReference type="PANTHER" id="PTHR33751">
    <property type="entry name" value="CBB3-TYPE CYTOCHROME C OXIDASE SUBUNIT FIXP"/>
    <property type="match status" value="1"/>
</dbReference>
<dbReference type="GO" id="GO:0042597">
    <property type="term" value="C:periplasmic space"/>
    <property type="evidence" value="ECO:0007669"/>
    <property type="project" value="UniProtKB-SubCell"/>
</dbReference>
<feature type="binding site" description="covalent" evidence="8">
    <location>
        <position position="39"/>
    </location>
    <ligand>
        <name>heme c</name>
        <dbReference type="ChEBI" id="CHEBI:61717"/>
        <label>1</label>
    </ligand>
</feature>
<feature type="chain" id="PRO_5015342293" evidence="10">
    <location>
        <begin position="29"/>
        <end position="214"/>
    </location>
</feature>
<comment type="subcellular location">
    <subcellularLocation>
        <location evidence="1">Periplasm</location>
    </subcellularLocation>
</comment>
<dbReference type="InterPro" id="IPR009056">
    <property type="entry name" value="Cyt_c-like_dom"/>
</dbReference>
<evidence type="ECO:0000256" key="4">
    <source>
        <dbReference type="ARBA" id="ARBA00022723"/>
    </source>
</evidence>
<keyword evidence="4 9" id="KW-0479">Metal-binding</keyword>
<feature type="domain" description="Cytochrome c" evidence="11">
    <location>
        <begin position="26"/>
        <end position="109"/>
    </location>
</feature>
<keyword evidence="7 9" id="KW-0408">Iron</keyword>
<feature type="binding site" description="axial binding residue" evidence="9">
    <location>
        <position position="144"/>
    </location>
    <ligand>
        <name>heme c</name>
        <dbReference type="ChEBI" id="CHEBI:61717"/>
        <label>2</label>
    </ligand>
    <ligandPart>
        <name>Fe</name>
        <dbReference type="ChEBI" id="CHEBI:18248"/>
    </ligandPart>
</feature>
<dbReference type="GO" id="GO:0009055">
    <property type="term" value="F:electron transfer activity"/>
    <property type="evidence" value="ECO:0007669"/>
    <property type="project" value="InterPro"/>
</dbReference>
<keyword evidence="3 8" id="KW-0349">Heme</keyword>
<feature type="domain" description="Cytochrome c" evidence="11">
    <location>
        <begin position="119"/>
        <end position="206"/>
    </location>
</feature>
<dbReference type="PANTHER" id="PTHR33751:SF9">
    <property type="entry name" value="CYTOCHROME C4"/>
    <property type="match status" value="1"/>
</dbReference>
<dbReference type="InterPro" id="IPR036909">
    <property type="entry name" value="Cyt_c-like_dom_sf"/>
</dbReference>
<evidence type="ECO:0000256" key="10">
    <source>
        <dbReference type="SAM" id="SignalP"/>
    </source>
</evidence>
<feature type="binding site" description="covalent" evidence="8">
    <location>
        <position position="143"/>
    </location>
    <ligand>
        <name>heme c</name>
        <dbReference type="ChEBI" id="CHEBI:61717"/>
        <label>2</label>
    </ligand>
</feature>
<dbReference type="InterPro" id="IPR050597">
    <property type="entry name" value="Cytochrome_c_Oxidase_Subunit"/>
</dbReference>
<evidence type="ECO:0000313" key="12">
    <source>
        <dbReference type="EMBL" id="AOJ06748.1"/>
    </source>
</evidence>
<evidence type="ECO:0000256" key="6">
    <source>
        <dbReference type="ARBA" id="ARBA00022982"/>
    </source>
</evidence>
<comment type="PTM">
    <text evidence="8">Binds 2 heme c groups covalently per subunit.</text>
</comment>
<feature type="binding site" description="axial binding residue" evidence="9">
    <location>
        <position position="86"/>
    </location>
    <ligand>
        <name>heme c</name>
        <dbReference type="ChEBI" id="CHEBI:61717"/>
        <label>1</label>
    </ligand>
    <ligandPart>
        <name>Fe</name>
        <dbReference type="ChEBI" id="CHEBI:18248"/>
    </ligandPart>
</feature>
<feature type="binding site" description="covalent" evidence="8">
    <location>
        <position position="42"/>
    </location>
    <ligand>
        <name>heme c</name>
        <dbReference type="ChEBI" id="CHEBI:61717"/>
        <label>1</label>
    </ligand>
</feature>
<evidence type="ECO:0000256" key="9">
    <source>
        <dbReference type="PIRSR" id="PIRSR000005-2"/>
    </source>
</evidence>
<evidence type="ECO:0000313" key="13">
    <source>
        <dbReference type="Proteomes" id="UP000067711"/>
    </source>
</evidence>
<gene>
    <name evidence="12" type="ORF">WS71_04990</name>
</gene>
<keyword evidence="10" id="KW-0732">Signal</keyword>
<evidence type="ECO:0000256" key="7">
    <source>
        <dbReference type="ARBA" id="ARBA00023004"/>
    </source>
</evidence>
<feature type="signal peptide" evidence="10">
    <location>
        <begin position="1"/>
        <end position="28"/>
    </location>
</feature>
<dbReference type="EMBL" id="CP013388">
    <property type="protein sequence ID" value="AOJ06748.1"/>
    <property type="molecule type" value="Genomic_DNA"/>
</dbReference>
<dbReference type="PIRSF" id="PIRSF000005">
    <property type="entry name" value="Cytochrome_c4"/>
    <property type="match status" value="1"/>
</dbReference>
<evidence type="ECO:0000256" key="5">
    <source>
        <dbReference type="ARBA" id="ARBA00022764"/>
    </source>
</evidence>
<dbReference type="RefSeq" id="WP_066485100.1">
    <property type="nucleotide sequence ID" value="NZ_CP013388.1"/>
</dbReference>
<dbReference type="AlphaFoldDB" id="A0A1B4FSV7"/>
<sequence>MKKLLALPIWVAALAAALGGWPAVFAHAQNGARLAAQLCAACHGAHGRSESPMFPRLNAQTNEYLSAQLKGFREHARGETDARAYMWAIASQLDDATIASIADYYSHQEPTHGEPGDPALVAKGQDIFEHGVPEQGTPACASCHGQNGQGVGTFPRLAGQHEAYLVRQIQVFKNGTRANAPVMSAVAHTLNTDQAKAVAAWLQSRARCGGQTGT</sequence>
<dbReference type="Pfam" id="PF00034">
    <property type="entry name" value="Cytochrom_C"/>
    <property type="match status" value="2"/>
</dbReference>
<dbReference type="SUPFAM" id="SSF46626">
    <property type="entry name" value="Cytochrome c"/>
    <property type="match status" value="2"/>
</dbReference>
<dbReference type="InterPro" id="IPR024167">
    <property type="entry name" value="Cytochrome_c4-like"/>
</dbReference>
<evidence type="ECO:0000256" key="1">
    <source>
        <dbReference type="ARBA" id="ARBA00004418"/>
    </source>
</evidence>
<evidence type="ECO:0000256" key="8">
    <source>
        <dbReference type="PIRSR" id="PIRSR000005-1"/>
    </source>
</evidence>
<reference evidence="12 13" key="1">
    <citation type="submission" date="2015-12" db="EMBL/GenBank/DDBJ databases">
        <title>Diversity of Burkholderia near neighbor genomes.</title>
        <authorList>
            <person name="Sahl J."/>
            <person name="Wagner D."/>
            <person name="Keim P."/>
        </authorList>
    </citation>
    <scope>NUCLEOTIDE SEQUENCE [LARGE SCALE GENOMIC DNA]</scope>
    <source>
        <strain evidence="12 13">BDU8</strain>
    </source>
</reference>
<protein>
    <submittedName>
        <fullName evidence="12">Cytochrome C signal peptide protein</fullName>
    </submittedName>
</protein>
<organism evidence="12 13">
    <name type="scientific">Burkholderia mayonis</name>
    <dbReference type="NCBI Taxonomy" id="1385591"/>
    <lineage>
        <taxon>Bacteria</taxon>
        <taxon>Pseudomonadati</taxon>
        <taxon>Pseudomonadota</taxon>
        <taxon>Betaproteobacteria</taxon>
        <taxon>Burkholderiales</taxon>
        <taxon>Burkholderiaceae</taxon>
        <taxon>Burkholderia</taxon>
        <taxon>pseudomallei group</taxon>
    </lineage>
</organism>
<feature type="binding site" description="axial binding residue" evidence="9">
    <location>
        <position position="43"/>
    </location>
    <ligand>
        <name>heme c</name>
        <dbReference type="ChEBI" id="CHEBI:61717"/>
        <label>1</label>
    </ligand>
    <ligandPart>
        <name>Fe</name>
        <dbReference type="ChEBI" id="CHEBI:18248"/>
    </ligandPart>
</feature>
<evidence type="ECO:0000259" key="11">
    <source>
        <dbReference type="PROSITE" id="PS51007"/>
    </source>
</evidence>
<dbReference type="Gene3D" id="1.10.760.10">
    <property type="entry name" value="Cytochrome c-like domain"/>
    <property type="match status" value="2"/>
</dbReference>
<keyword evidence="2" id="KW-0813">Transport</keyword>
<evidence type="ECO:0000256" key="2">
    <source>
        <dbReference type="ARBA" id="ARBA00022448"/>
    </source>
</evidence>
<dbReference type="GO" id="GO:0005506">
    <property type="term" value="F:iron ion binding"/>
    <property type="evidence" value="ECO:0007669"/>
    <property type="project" value="InterPro"/>
</dbReference>
<dbReference type="GO" id="GO:0020037">
    <property type="term" value="F:heme binding"/>
    <property type="evidence" value="ECO:0007669"/>
    <property type="project" value="InterPro"/>
</dbReference>
<keyword evidence="5" id="KW-0574">Periplasm</keyword>
<feature type="binding site" description="axial binding residue" evidence="9">
    <location>
        <position position="183"/>
    </location>
    <ligand>
        <name>heme c</name>
        <dbReference type="ChEBI" id="CHEBI:61717"/>
        <label>2</label>
    </ligand>
    <ligandPart>
        <name>Fe</name>
        <dbReference type="ChEBI" id="CHEBI:18248"/>
    </ligandPart>
</feature>